<dbReference type="Pfam" id="PF11120">
    <property type="entry name" value="CBP_BcsF"/>
    <property type="match status" value="1"/>
</dbReference>
<protein>
    <submittedName>
        <fullName evidence="2">Uncharacterized protein</fullName>
    </submittedName>
</protein>
<dbReference type="InterPro" id="IPR019995">
    <property type="entry name" value="Cellulose_BcsF/YhjT"/>
</dbReference>
<keyword evidence="1" id="KW-0812">Transmembrane</keyword>
<accession>A0A6S6WTS4</accession>
<feature type="transmembrane region" description="Helical" evidence="1">
    <location>
        <begin position="6"/>
        <end position="28"/>
    </location>
</feature>
<keyword evidence="1" id="KW-0472">Membrane</keyword>
<evidence type="ECO:0000313" key="3">
    <source>
        <dbReference type="Proteomes" id="UP000481517"/>
    </source>
</evidence>
<keyword evidence="1" id="KW-1133">Transmembrane helix</keyword>
<dbReference type="Proteomes" id="UP000481517">
    <property type="component" value="Unassembled WGS sequence"/>
</dbReference>
<organism evidence="2 3">
    <name type="scientific">Pseudidiomarina piscicola</name>
    <dbReference type="NCBI Taxonomy" id="2614830"/>
    <lineage>
        <taxon>Bacteria</taxon>
        <taxon>Pseudomonadati</taxon>
        <taxon>Pseudomonadota</taxon>
        <taxon>Gammaproteobacteria</taxon>
        <taxon>Alteromonadales</taxon>
        <taxon>Idiomarinaceae</taxon>
        <taxon>Pseudidiomarina</taxon>
    </lineage>
</organism>
<proteinExistence type="predicted"/>
<dbReference type="EMBL" id="CADCXY010000001">
    <property type="protein sequence ID" value="CAB0150160.1"/>
    <property type="molecule type" value="Genomic_DNA"/>
</dbReference>
<keyword evidence="3" id="KW-1185">Reference proteome</keyword>
<dbReference type="RefSeq" id="WP_425500044.1">
    <property type="nucleotide sequence ID" value="NZ_CADCXY010000001.1"/>
</dbReference>
<gene>
    <name evidence="2" type="ORF">PSI9734_00727</name>
</gene>
<sequence>MAESQLIQIVLFTFALGFIAGLISLKLLSRLWQLLRQRTAHFRYFRTLK</sequence>
<name>A0A6S6WTS4_9GAMM</name>
<reference evidence="2 3" key="1">
    <citation type="submission" date="2020-02" db="EMBL/GenBank/DDBJ databases">
        <authorList>
            <person name="Rodrigo-Torres L."/>
            <person name="Arahal R. D."/>
            <person name="Lucena T."/>
        </authorList>
    </citation>
    <scope>NUCLEOTIDE SEQUENCE [LARGE SCALE GENOMIC DNA]</scope>
    <source>
        <strain evidence="2 3">CECT 9734</strain>
    </source>
</reference>
<evidence type="ECO:0000256" key="1">
    <source>
        <dbReference type="SAM" id="Phobius"/>
    </source>
</evidence>
<evidence type="ECO:0000313" key="2">
    <source>
        <dbReference type="EMBL" id="CAB0150160.1"/>
    </source>
</evidence>
<dbReference type="AlphaFoldDB" id="A0A6S6WTS4"/>